<evidence type="ECO:0000313" key="2">
    <source>
        <dbReference type="EMBL" id="UZW76725.1"/>
    </source>
</evidence>
<dbReference type="RefSeq" id="WP_251812873.1">
    <property type="nucleotide sequence ID" value="NZ_CP101527.1"/>
</dbReference>
<accession>A0A9E8HLC4</accession>
<dbReference type="Proteomes" id="UP001164472">
    <property type="component" value="Chromosome"/>
</dbReference>
<sequence length="169" mass="18727">MSRDRNQSAEIQHTVVSPNDAMNSYIGDLLYSGTTLESDKLTESATAHESASSTDHATKAESVGDVHCDSLAHSNTSSDPQLVNSNNIKPGYSLIPLVSLERYRLDLSRPQRSKSASFLLLLWGLHLLRMPIAGRLRLSVFEHCRQRIMECRLLTDITQLPSAGGIRHE</sequence>
<keyword evidence="3" id="KW-1185">Reference proteome</keyword>
<protein>
    <submittedName>
        <fullName evidence="2">Uncharacterized protein</fullName>
    </submittedName>
</protein>
<gene>
    <name evidence="2" type="ORF">NNL22_09155</name>
</gene>
<dbReference type="KEGG" id="asem:NNL22_09155"/>
<name>A0A9E8HLC4_9ALTE</name>
<reference evidence="2" key="1">
    <citation type="submission" date="2022-07" db="EMBL/GenBank/DDBJ databases">
        <title>Alkalimarinus sp. nov., isolated from gut of a Alitta virens.</title>
        <authorList>
            <person name="Yang A.I."/>
            <person name="Shin N.-R."/>
        </authorList>
    </citation>
    <scope>NUCLEOTIDE SEQUENCE</scope>
    <source>
        <strain evidence="2">FA028</strain>
    </source>
</reference>
<proteinExistence type="predicted"/>
<feature type="region of interest" description="Disordered" evidence="1">
    <location>
        <begin position="41"/>
        <end position="60"/>
    </location>
</feature>
<organism evidence="2 3">
    <name type="scientific">Alkalimarinus sediminis</name>
    <dbReference type="NCBI Taxonomy" id="1632866"/>
    <lineage>
        <taxon>Bacteria</taxon>
        <taxon>Pseudomonadati</taxon>
        <taxon>Pseudomonadota</taxon>
        <taxon>Gammaproteobacteria</taxon>
        <taxon>Alteromonadales</taxon>
        <taxon>Alteromonadaceae</taxon>
        <taxon>Alkalimarinus</taxon>
    </lineage>
</organism>
<dbReference type="EMBL" id="CP101527">
    <property type="protein sequence ID" value="UZW76725.1"/>
    <property type="molecule type" value="Genomic_DNA"/>
</dbReference>
<evidence type="ECO:0000256" key="1">
    <source>
        <dbReference type="SAM" id="MobiDB-lite"/>
    </source>
</evidence>
<dbReference type="AlphaFoldDB" id="A0A9E8HLC4"/>
<evidence type="ECO:0000313" key="3">
    <source>
        <dbReference type="Proteomes" id="UP001164472"/>
    </source>
</evidence>
<feature type="compositionally biased region" description="Low complexity" evidence="1">
    <location>
        <begin position="43"/>
        <end position="55"/>
    </location>
</feature>